<accession>A0ACC3CIS3</accession>
<organism evidence="1 2">
    <name type="scientific">Pyropia yezoensis</name>
    <name type="common">Susabi-nori</name>
    <name type="synonym">Porphyra yezoensis</name>
    <dbReference type="NCBI Taxonomy" id="2788"/>
    <lineage>
        <taxon>Eukaryota</taxon>
        <taxon>Rhodophyta</taxon>
        <taxon>Bangiophyceae</taxon>
        <taxon>Bangiales</taxon>
        <taxon>Bangiaceae</taxon>
        <taxon>Pyropia</taxon>
    </lineage>
</organism>
<gene>
    <name evidence="1" type="ORF">I4F81_012643</name>
</gene>
<reference evidence="1" key="1">
    <citation type="submission" date="2019-11" db="EMBL/GenBank/DDBJ databases">
        <title>Nori genome reveals adaptations in red seaweeds to the harsh intertidal environment.</title>
        <authorList>
            <person name="Wang D."/>
            <person name="Mao Y."/>
        </authorList>
    </citation>
    <scope>NUCLEOTIDE SEQUENCE</scope>
    <source>
        <tissue evidence="1">Gametophyte</tissue>
    </source>
</reference>
<dbReference type="EMBL" id="CM020620">
    <property type="protein sequence ID" value="KAK1870181.1"/>
    <property type="molecule type" value="Genomic_DNA"/>
</dbReference>
<keyword evidence="2" id="KW-1185">Reference proteome</keyword>
<sequence length="240" mass="24525">MHQTVVWDKTSTVDRVAHYARLLGPGWALTQLHCATQMDQGDAPIDLAGAPPAVFAALAAVDAALRAAEVPNVPPLVAGQSAVLPSRARDAVQAALSAVNGVDTRLKSALRVLLAAAAAGDPAVPVAPVPFTAGSLEGHNFATLVCPYVAVLAASHRLVGWWAVYDAARAGRLVPPADVDALTMAAAVVSGADAFLFMPGATWASVGIRAVPTRAQALALLRSRVGGLWAAGLDKVFPAP</sequence>
<comment type="caution">
    <text evidence="1">The sequence shown here is derived from an EMBL/GenBank/DDBJ whole genome shotgun (WGS) entry which is preliminary data.</text>
</comment>
<evidence type="ECO:0000313" key="1">
    <source>
        <dbReference type="EMBL" id="KAK1870181.1"/>
    </source>
</evidence>
<proteinExistence type="predicted"/>
<name>A0ACC3CIS3_PYRYE</name>
<evidence type="ECO:0000313" key="2">
    <source>
        <dbReference type="Proteomes" id="UP000798662"/>
    </source>
</evidence>
<dbReference type="Proteomes" id="UP000798662">
    <property type="component" value="Chromosome 3"/>
</dbReference>
<protein>
    <submittedName>
        <fullName evidence="1">Uncharacterized protein</fullName>
    </submittedName>
</protein>